<dbReference type="Pfam" id="PF13635">
    <property type="entry name" value="DUF4143"/>
    <property type="match status" value="1"/>
</dbReference>
<dbReference type="PANTHER" id="PTHR43566">
    <property type="entry name" value="CONSERVED PROTEIN"/>
    <property type="match status" value="1"/>
</dbReference>
<feature type="domain" description="AAA" evidence="1">
    <location>
        <begin position="22"/>
        <end position="141"/>
    </location>
</feature>
<dbReference type="Pfam" id="PF13173">
    <property type="entry name" value="AAA_14"/>
    <property type="match status" value="1"/>
</dbReference>
<dbReference type="InterPro" id="IPR027417">
    <property type="entry name" value="P-loop_NTPase"/>
</dbReference>
<dbReference type="SUPFAM" id="SSF52540">
    <property type="entry name" value="P-loop containing nucleoside triphosphate hydrolases"/>
    <property type="match status" value="1"/>
</dbReference>
<dbReference type="InterPro" id="IPR041682">
    <property type="entry name" value="AAA_14"/>
</dbReference>
<reference evidence="3" key="1">
    <citation type="submission" date="2018-06" db="EMBL/GenBank/DDBJ databases">
        <authorList>
            <person name="Zhirakovskaya E."/>
        </authorList>
    </citation>
    <scope>NUCLEOTIDE SEQUENCE</scope>
</reference>
<proteinExistence type="predicted"/>
<evidence type="ECO:0000313" key="3">
    <source>
        <dbReference type="EMBL" id="VAW66488.1"/>
    </source>
</evidence>
<organism evidence="3">
    <name type="scientific">hydrothermal vent metagenome</name>
    <dbReference type="NCBI Taxonomy" id="652676"/>
    <lineage>
        <taxon>unclassified sequences</taxon>
        <taxon>metagenomes</taxon>
        <taxon>ecological metagenomes</taxon>
    </lineage>
</organism>
<accession>A0A3B0XDV5</accession>
<gene>
    <name evidence="3" type="ORF">MNBD_GAMMA11-1315</name>
</gene>
<dbReference type="PANTHER" id="PTHR43566:SF2">
    <property type="entry name" value="DUF4143 DOMAIN-CONTAINING PROTEIN"/>
    <property type="match status" value="1"/>
</dbReference>
<name>A0A3B0XDV5_9ZZZZ</name>
<feature type="domain" description="DUF4143" evidence="2">
    <location>
        <begin position="178"/>
        <end position="330"/>
    </location>
</feature>
<evidence type="ECO:0000259" key="2">
    <source>
        <dbReference type="Pfam" id="PF13635"/>
    </source>
</evidence>
<evidence type="ECO:0008006" key="4">
    <source>
        <dbReference type="Google" id="ProtNLM"/>
    </source>
</evidence>
<evidence type="ECO:0000259" key="1">
    <source>
        <dbReference type="Pfam" id="PF13173"/>
    </source>
</evidence>
<dbReference type="InterPro" id="IPR025420">
    <property type="entry name" value="DUF4143"/>
</dbReference>
<protein>
    <recommendedName>
        <fullName evidence="4">ATPase</fullName>
    </recommendedName>
</protein>
<sequence length="389" mass="44966">MPQDNLKDLKYTRLIDLSSIKRKSLFLFGPRQTGKSTLLKSLFPQSLLINLLKSDQFLKYQQSPKLFREEVLTYTNERPIIVDEIQKLPILLDEIHYLIEEHHYLFILTGSSSRKLKRHSVNLLGGRALERRLFPLVTQEIGSFDLNRIINFGSLPAIYDSPDPEDDLFSYVGTYLKEEIQQESNLRNLGPFTNFLEKAAIDNTELLNFSNIASDVGTSANTVKEYYQILQDTLIGHLLPPFKQTTKRKAIGKAKFYFFDVGVANVLAKRFNIQPKSELYGKCLEHLVFIELQAYLSYFKVRKELTFWRSVNGQEVDFIIGNEIAIEVKATTRVQPKHLKGIKALAEELPLTHKIIISLDDHKRKTNEGFMIYPFRDFAKALWANQVFI</sequence>
<dbReference type="AlphaFoldDB" id="A0A3B0XDV5"/>
<dbReference type="EMBL" id="UOFG01000276">
    <property type="protein sequence ID" value="VAW66488.1"/>
    <property type="molecule type" value="Genomic_DNA"/>
</dbReference>